<evidence type="ECO:0000313" key="3">
    <source>
        <dbReference type="EMBL" id="MBR0680958.1"/>
    </source>
</evidence>
<evidence type="ECO:0000256" key="2">
    <source>
        <dbReference type="SAM" id="SignalP"/>
    </source>
</evidence>
<evidence type="ECO:0000256" key="1">
    <source>
        <dbReference type="ARBA" id="ARBA00006987"/>
    </source>
</evidence>
<gene>
    <name evidence="3" type="ORF">GXW74_10710</name>
</gene>
<sequence>MIGRRTSLAALAALMLTCLGFDASAQQNYPQRVIRWVVPFAAGSGTDTVARIIAQNASGILGQQIVIENMGGANGVLAAQNVARAAPDGYTLFFTTNTTHAANPSLMRSLPYDPVTDFEPIARVAEAPLALLVNNSIPVNDVAGLIAYARQNPGKLSFGAGSSSAQLSGEMFRRLANIDVLYVPYRSNPQALNDVIGGQISFMFADAMFCISQAREGRVKCLGVTSRNRSRLAADTPSMHEAGVDGFHLTAWFAMFAPARTPRPIIDVIYQALTRTLSDPAVVNRMLATGFEPSLLGPEETAAFVQSEIAKWGAIVREAGIEPQ</sequence>
<dbReference type="Pfam" id="PF03401">
    <property type="entry name" value="TctC"/>
    <property type="match status" value="1"/>
</dbReference>
<feature type="chain" id="PRO_5040809862" evidence="2">
    <location>
        <begin position="26"/>
        <end position="324"/>
    </location>
</feature>
<dbReference type="Gene3D" id="3.40.190.10">
    <property type="entry name" value="Periplasmic binding protein-like II"/>
    <property type="match status" value="1"/>
</dbReference>
<feature type="signal peptide" evidence="2">
    <location>
        <begin position="1"/>
        <end position="25"/>
    </location>
</feature>
<keyword evidence="4" id="KW-1185">Reference proteome</keyword>
<comment type="caution">
    <text evidence="3">The sequence shown here is derived from an EMBL/GenBank/DDBJ whole genome shotgun (WGS) entry which is preliminary data.</text>
</comment>
<dbReference type="EMBL" id="JAAEDL010000008">
    <property type="protein sequence ID" value="MBR0680958.1"/>
    <property type="molecule type" value="Genomic_DNA"/>
</dbReference>
<name>A0A9X9XB72_9PROT</name>
<dbReference type="PANTHER" id="PTHR42928:SF5">
    <property type="entry name" value="BLR1237 PROTEIN"/>
    <property type="match status" value="1"/>
</dbReference>
<dbReference type="CDD" id="cd13578">
    <property type="entry name" value="PBP2_Bug27"/>
    <property type="match status" value="1"/>
</dbReference>
<dbReference type="SUPFAM" id="SSF53850">
    <property type="entry name" value="Periplasmic binding protein-like II"/>
    <property type="match status" value="1"/>
</dbReference>
<organism evidence="3 4">
    <name type="scientific">Neoroseomonas eburnea</name>
    <dbReference type="NCBI Taxonomy" id="1346889"/>
    <lineage>
        <taxon>Bacteria</taxon>
        <taxon>Pseudomonadati</taxon>
        <taxon>Pseudomonadota</taxon>
        <taxon>Alphaproteobacteria</taxon>
        <taxon>Acetobacterales</taxon>
        <taxon>Acetobacteraceae</taxon>
        <taxon>Neoroseomonas</taxon>
    </lineage>
</organism>
<dbReference type="RefSeq" id="WP_211846483.1">
    <property type="nucleotide sequence ID" value="NZ_JAAEDL010000008.1"/>
</dbReference>
<reference evidence="3" key="1">
    <citation type="submission" date="2020-01" db="EMBL/GenBank/DDBJ databases">
        <authorList>
            <person name="Rat A."/>
        </authorList>
    </citation>
    <scope>NUCLEOTIDE SEQUENCE</scope>
    <source>
        <strain evidence="3">LMG 31228</strain>
    </source>
</reference>
<keyword evidence="2" id="KW-0732">Signal</keyword>
<evidence type="ECO:0000313" key="4">
    <source>
        <dbReference type="Proteomes" id="UP001138709"/>
    </source>
</evidence>
<reference evidence="3" key="2">
    <citation type="journal article" date="2021" name="Syst. Appl. Microbiol.">
        <title>Roseomonas hellenica sp. nov., isolated from roots of wild-growing Alkanna tinctoria.</title>
        <authorList>
            <person name="Rat A."/>
            <person name="Naranjo H.D."/>
            <person name="Lebbe L."/>
            <person name="Cnockaert M."/>
            <person name="Krigas N."/>
            <person name="Grigoriadou K."/>
            <person name="Maloupa E."/>
            <person name="Willems A."/>
        </authorList>
    </citation>
    <scope>NUCLEOTIDE SEQUENCE</scope>
    <source>
        <strain evidence="3">LMG 31228</strain>
    </source>
</reference>
<comment type="similarity">
    <text evidence="1">Belongs to the UPF0065 (bug) family.</text>
</comment>
<protein>
    <submittedName>
        <fullName evidence="3">Tripartite tricarboxylate transporter substrate binding protein</fullName>
    </submittedName>
</protein>
<dbReference type="PIRSF" id="PIRSF017082">
    <property type="entry name" value="YflP"/>
    <property type="match status" value="1"/>
</dbReference>
<accession>A0A9X9XB72</accession>
<dbReference type="PANTHER" id="PTHR42928">
    <property type="entry name" value="TRICARBOXYLATE-BINDING PROTEIN"/>
    <property type="match status" value="1"/>
</dbReference>
<proteinExistence type="inferred from homology"/>
<dbReference type="Proteomes" id="UP001138709">
    <property type="component" value="Unassembled WGS sequence"/>
</dbReference>
<dbReference type="AlphaFoldDB" id="A0A9X9XB72"/>
<dbReference type="InterPro" id="IPR005064">
    <property type="entry name" value="BUG"/>
</dbReference>
<dbReference type="Gene3D" id="3.40.190.150">
    <property type="entry name" value="Bordetella uptake gene, domain 1"/>
    <property type="match status" value="1"/>
</dbReference>
<dbReference type="InterPro" id="IPR042100">
    <property type="entry name" value="Bug_dom1"/>
</dbReference>